<evidence type="ECO:0000259" key="2">
    <source>
        <dbReference type="Pfam" id="PF11470"/>
    </source>
</evidence>
<dbReference type="GO" id="GO:0006886">
    <property type="term" value="P:intracellular protein transport"/>
    <property type="evidence" value="ECO:0007669"/>
    <property type="project" value="TreeGrafter"/>
</dbReference>
<dbReference type="STRING" id="13370.A0A448YNF1"/>
<dbReference type="InterPro" id="IPR021569">
    <property type="entry name" value="TUG-UBL1"/>
</dbReference>
<dbReference type="Gene3D" id="3.10.20.90">
    <property type="entry name" value="Phosphatidylinositol 3-kinase Catalytic Subunit, Chain A, domain 1"/>
    <property type="match status" value="1"/>
</dbReference>
<reference evidence="3 4" key="1">
    <citation type="submission" date="2018-12" db="EMBL/GenBank/DDBJ databases">
        <authorList>
            <person name="Tiukova I."/>
            <person name="Dainat J."/>
        </authorList>
    </citation>
    <scope>NUCLEOTIDE SEQUENCE [LARGE SCALE GENOMIC DNA]</scope>
</reference>
<dbReference type="InParanoid" id="A0A448YNF1"/>
<dbReference type="PANTHER" id="PTHR46467:SF1">
    <property type="entry name" value="TETHER CONTAINING UBX DOMAIN FOR GLUT4"/>
    <property type="match status" value="1"/>
</dbReference>
<sequence>MPQSVTVTYKFREFKTSLSASATLSQLLEQSCAYFHVSDSSSFELHYRNNEIDLSLPFRLANLPQGSKLTLVKSGSSGGASVTIKLQVIAPERDPTFEQPPPSKLVQKFRSTDGLFDVILKYESILETKLLDRTSYYDDTKIGKRVYCEYQPVVQNISGVIENAEDLKSTSLRSLGITKGNHSLRLQFRRVEVRAEDLEKVKKDEEVKAEEVKEEEARDPTEVKEVKEVNIQEPKEPEVPKKPKEHLTDNSQATVDPPSIPSTASLPSPAKVLPGLEVYSPKLTKRVSHQDPDDSVYDMTVEQARAYQALLSKRATNGPMMTRAQREKLNSSRSPVVTECIIRVRFPDLTTVQLILSASDTLKELYSTLVEQVIYLNDKERASLDGEEDPVFFELMTLHPQVKVLTSSKDFGKQLVSHCGLGRRSLLVYREKKPSDKDHYVREEYLANAKPLNDMGEIRLEEAMTTEPELKKSANEIARGLRPNGTKKVPKWFKFGKK</sequence>
<proteinExistence type="predicted"/>
<dbReference type="Proteomes" id="UP000290900">
    <property type="component" value="Unassembled WGS sequence"/>
</dbReference>
<evidence type="ECO:0000256" key="1">
    <source>
        <dbReference type="SAM" id="MobiDB-lite"/>
    </source>
</evidence>
<evidence type="ECO:0000313" key="3">
    <source>
        <dbReference type="EMBL" id="VEU22464.1"/>
    </source>
</evidence>
<dbReference type="EMBL" id="CAACVR010000023">
    <property type="protein sequence ID" value="VEU22464.1"/>
    <property type="molecule type" value="Genomic_DNA"/>
</dbReference>
<gene>
    <name evidence="3" type="ORF">BRENAR_LOCUS3195</name>
</gene>
<dbReference type="Pfam" id="PF11470">
    <property type="entry name" value="TUG-UBL1"/>
    <property type="match status" value="1"/>
</dbReference>
<dbReference type="SUPFAM" id="SSF54236">
    <property type="entry name" value="Ubiquitin-like"/>
    <property type="match status" value="1"/>
</dbReference>
<dbReference type="CDD" id="cd16105">
    <property type="entry name" value="Ubl_ASPSCR1_like"/>
    <property type="match status" value="1"/>
</dbReference>
<evidence type="ECO:0000313" key="4">
    <source>
        <dbReference type="Proteomes" id="UP000290900"/>
    </source>
</evidence>
<dbReference type="OrthoDB" id="440781at2759"/>
<accession>A0A448YNF1</accession>
<organism evidence="3 4">
    <name type="scientific">Brettanomyces naardenensis</name>
    <name type="common">Yeast</name>
    <dbReference type="NCBI Taxonomy" id="13370"/>
    <lineage>
        <taxon>Eukaryota</taxon>
        <taxon>Fungi</taxon>
        <taxon>Dikarya</taxon>
        <taxon>Ascomycota</taxon>
        <taxon>Saccharomycotina</taxon>
        <taxon>Pichiomycetes</taxon>
        <taxon>Pichiales</taxon>
        <taxon>Pichiaceae</taxon>
        <taxon>Brettanomyces</taxon>
    </lineage>
</organism>
<feature type="domain" description="TUG ubiquitin-like" evidence="2">
    <location>
        <begin position="7"/>
        <end position="71"/>
    </location>
</feature>
<protein>
    <submittedName>
        <fullName evidence="3">DEKNAAC103664</fullName>
    </submittedName>
</protein>
<keyword evidence="4" id="KW-1185">Reference proteome</keyword>
<dbReference type="GO" id="GO:0012506">
    <property type="term" value="C:vesicle membrane"/>
    <property type="evidence" value="ECO:0007669"/>
    <property type="project" value="TreeGrafter"/>
</dbReference>
<feature type="compositionally biased region" description="Basic and acidic residues" evidence="1">
    <location>
        <begin position="204"/>
        <end position="248"/>
    </location>
</feature>
<name>A0A448YNF1_BRENA</name>
<feature type="region of interest" description="Disordered" evidence="1">
    <location>
        <begin position="204"/>
        <end position="268"/>
    </location>
</feature>
<dbReference type="PANTHER" id="PTHR46467">
    <property type="entry name" value="TETHER CONTAINING UBX DOMAIN FOR GLUT4"/>
    <property type="match status" value="1"/>
</dbReference>
<dbReference type="GO" id="GO:0005634">
    <property type="term" value="C:nucleus"/>
    <property type="evidence" value="ECO:0007669"/>
    <property type="project" value="TreeGrafter"/>
</dbReference>
<dbReference type="GO" id="GO:0005737">
    <property type="term" value="C:cytoplasm"/>
    <property type="evidence" value="ECO:0007669"/>
    <property type="project" value="TreeGrafter"/>
</dbReference>
<dbReference type="AlphaFoldDB" id="A0A448YNF1"/>
<dbReference type="InterPro" id="IPR029071">
    <property type="entry name" value="Ubiquitin-like_domsf"/>
</dbReference>
<dbReference type="FunCoup" id="A0A448YNF1">
    <property type="interactions" value="36"/>
</dbReference>